<reference evidence="1" key="1">
    <citation type="submission" date="2019-06" db="EMBL/GenBank/DDBJ databases">
        <authorList>
            <person name="Zheng W."/>
        </authorList>
    </citation>
    <scope>NUCLEOTIDE SEQUENCE</scope>
    <source>
        <strain evidence="1">QDHG01</strain>
    </source>
</reference>
<proteinExistence type="predicted"/>
<organism evidence="1 2">
    <name type="scientific">Halteria grandinella</name>
    <dbReference type="NCBI Taxonomy" id="5974"/>
    <lineage>
        <taxon>Eukaryota</taxon>
        <taxon>Sar</taxon>
        <taxon>Alveolata</taxon>
        <taxon>Ciliophora</taxon>
        <taxon>Intramacronucleata</taxon>
        <taxon>Spirotrichea</taxon>
        <taxon>Stichotrichia</taxon>
        <taxon>Sporadotrichida</taxon>
        <taxon>Halteriidae</taxon>
        <taxon>Halteria</taxon>
    </lineage>
</organism>
<protein>
    <submittedName>
        <fullName evidence="1">Uncharacterized protein</fullName>
    </submittedName>
</protein>
<evidence type="ECO:0000313" key="1">
    <source>
        <dbReference type="EMBL" id="TNV77420.1"/>
    </source>
</evidence>
<dbReference type="EMBL" id="RRYP01011938">
    <property type="protein sequence ID" value="TNV77420.1"/>
    <property type="molecule type" value="Genomic_DNA"/>
</dbReference>
<gene>
    <name evidence="1" type="ORF">FGO68_gene10310</name>
</gene>
<evidence type="ECO:0000313" key="2">
    <source>
        <dbReference type="Proteomes" id="UP000785679"/>
    </source>
</evidence>
<accession>A0A8J8T0J7</accession>
<name>A0A8J8T0J7_HALGN</name>
<keyword evidence="2" id="KW-1185">Reference proteome</keyword>
<comment type="caution">
    <text evidence="1">The sequence shown here is derived from an EMBL/GenBank/DDBJ whole genome shotgun (WGS) entry which is preliminary data.</text>
</comment>
<dbReference type="Proteomes" id="UP000785679">
    <property type="component" value="Unassembled WGS sequence"/>
</dbReference>
<sequence>MEYINTLNATRSEDDGLLEHIKTFKEVNEEVKKSNEIIAAAPTINLEKLIKTLEKFEDLRPRFESLKDCINLSEEQFFISYKRHFLEMSLDQLLDLNELRHITRVMKIRANELVKVLEPASQFQIQDDSRDLGNEFHDLFKKIYLDISSQPNKDDISIVLTELGRLEFHYKIAIERCKFQAQLQQVMLAMTYLMRPGLGATLDQQPQGAQSIFQRFLPF</sequence>
<dbReference type="AlphaFoldDB" id="A0A8J8T0J7"/>